<dbReference type="EMBL" id="MU003533">
    <property type="protein sequence ID" value="KAF2464914.1"/>
    <property type="molecule type" value="Genomic_DNA"/>
</dbReference>
<protein>
    <submittedName>
        <fullName evidence="1">Uncharacterized protein</fullName>
    </submittedName>
</protein>
<organism evidence="1 2">
    <name type="scientific">Lindgomyces ingoldianus</name>
    <dbReference type="NCBI Taxonomy" id="673940"/>
    <lineage>
        <taxon>Eukaryota</taxon>
        <taxon>Fungi</taxon>
        <taxon>Dikarya</taxon>
        <taxon>Ascomycota</taxon>
        <taxon>Pezizomycotina</taxon>
        <taxon>Dothideomycetes</taxon>
        <taxon>Pleosporomycetidae</taxon>
        <taxon>Pleosporales</taxon>
        <taxon>Lindgomycetaceae</taxon>
        <taxon>Lindgomyces</taxon>
    </lineage>
</organism>
<keyword evidence="2" id="KW-1185">Reference proteome</keyword>
<name>A0ACB6QD57_9PLEO</name>
<gene>
    <name evidence="1" type="ORF">BDR25DRAFT_361138</name>
</gene>
<evidence type="ECO:0000313" key="1">
    <source>
        <dbReference type="EMBL" id="KAF2464914.1"/>
    </source>
</evidence>
<proteinExistence type="predicted"/>
<dbReference type="Proteomes" id="UP000799755">
    <property type="component" value="Unassembled WGS sequence"/>
</dbReference>
<accession>A0ACB6QD57</accession>
<reference evidence="1" key="1">
    <citation type="journal article" date="2020" name="Stud. Mycol.">
        <title>101 Dothideomycetes genomes: a test case for predicting lifestyles and emergence of pathogens.</title>
        <authorList>
            <person name="Haridas S."/>
            <person name="Albert R."/>
            <person name="Binder M."/>
            <person name="Bloem J."/>
            <person name="Labutti K."/>
            <person name="Salamov A."/>
            <person name="Andreopoulos B."/>
            <person name="Baker S."/>
            <person name="Barry K."/>
            <person name="Bills G."/>
            <person name="Bluhm B."/>
            <person name="Cannon C."/>
            <person name="Castanera R."/>
            <person name="Culley D."/>
            <person name="Daum C."/>
            <person name="Ezra D."/>
            <person name="Gonzalez J."/>
            <person name="Henrissat B."/>
            <person name="Kuo A."/>
            <person name="Liang C."/>
            <person name="Lipzen A."/>
            <person name="Lutzoni F."/>
            <person name="Magnuson J."/>
            <person name="Mondo S."/>
            <person name="Nolan M."/>
            <person name="Ohm R."/>
            <person name="Pangilinan J."/>
            <person name="Park H.-J."/>
            <person name="Ramirez L."/>
            <person name="Alfaro M."/>
            <person name="Sun H."/>
            <person name="Tritt A."/>
            <person name="Yoshinaga Y."/>
            <person name="Zwiers L.-H."/>
            <person name="Turgeon B."/>
            <person name="Goodwin S."/>
            <person name="Spatafora J."/>
            <person name="Crous P."/>
            <person name="Grigoriev I."/>
        </authorList>
    </citation>
    <scope>NUCLEOTIDE SEQUENCE</scope>
    <source>
        <strain evidence="1">ATCC 200398</strain>
    </source>
</reference>
<comment type="caution">
    <text evidence="1">The sequence shown here is derived from an EMBL/GenBank/DDBJ whole genome shotgun (WGS) entry which is preliminary data.</text>
</comment>
<evidence type="ECO:0000313" key="2">
    <source>
        <dbReference type="Proteomes" id="UP000799755"/>
    </source>
</evidence>
<sequence>MFCQSGRFPHECRPKAQVDSDLDLLDPTSVLKSLTTTCTTIEREGNQYVPLASDSGFHVININRFESTLYTTKVHRRLQQEDEEPLLWIDSICIHQSSSSGKMETDILFLYCNLTSQYYSRSHEDINLSYFVSRLFCRSWFHRTQTDNGTLNEIGGKGQPIPFSWPTSLPANSGKPNLPLFLSLCDSLLHPCLSKFKILLGRDCYAEPRNLIRSARDTSVRRKDCPKILDKTYGAAENLLLRLIKTLPFWFGLVKGIKRIQVRIQCQRSSDETVPSIPQIVGPIGTRILPILCKSFLSDPANAACSLPANNGGDYPERSFLRMISEHEKANAIDSAFSIPESVKAKPKFLDKFDTFRRDIDYPEIHFALTCELREGHLRDYGADYFGNSAKHVFATPIDGPWCAFCRGWRCRNSDDYYRLLGLDVFMVVCGTKYGWMRLKSWGLYHADLRVSSFMPRSLHWHQHGTAPNPNRTPRTWKMTNGPTLPPSVYTDQRSTTSRISRLIINTSLPNATDFSLRLTPTEPALGRIMDHTSHNTSSHVDTSHVDTAIHYDTIWQPHDTASHHHHPQNVHNNDHALHGHHGHHGHHSRRDTDPPPPYYPSPNTDPAHNPLVHNSSLTVYYNTFPTPRSRHIRRAESWTPQLCFGIGVWILGGVFFIWFVWLQIQDLNRSNDGYPPGNRGNWP</sequence>